<feature type="non-terminal residue" evidence="1">
    <location>
        <position position="86"/>
    </location>
</feature>
<evidence type="ECO:0000313" key="1">
    <source>
        <dbReference type="EMBL" id="MCY6524771.1"/>
    </source>
</evidence>
<dbReference type="AlphaFoldDB" id="A0A9Q4DLC4"/>
<sequence>PLYIPDKLLAREISYQIMAESVTQTLKKNKKQGWSSFPLRCGVYTLHDLKHAEKEATKIKSLTLATLPNRPFDPNKVAYTALEQAK</sequence>
<name>A0A9Q4DLC4_ACTPL</name>
<dbReference type="Proteomes" id="UP001077788">
    <property type="component" value="Unassembled WGS sequence"/>
</dbReference>
<comment type="caution">
    <text evidence="1">The sequence shown here is derived from an EMBL/GenBank/DDBJ whole genome shotgun (WGS) entry which is preliminary data.</text>
</comment>
<reference evidence="1" key="2">
    <citation type="submission" date="2022-12" db="EMBL/GenBank/DDBJ databases">
        <authorList>
            <person name="Kardos G."/>
            <person name="Sarkozi R."/>
            <person name="Laczko L."/>
            <person name="Marton S."/>
            <person name="Makrai L."/>
            <person name="Banyai K."/>
            <person name="Fodor L."/>
        </authorList>
    </citation>
    <scope>NUCLEOTIDE SEQUENCE</scope>
    <source>
        <strain evidence="1">84/14</strain>
    </source>
</reference>
<dbReference type="EMBL" id="JAPQFC010000147">
    <property type="protein sequence ID" value="MCY6524771.1"/>
    <property type="molecule type" value="Genomic_DNA"/>
</dbReference>
<reference evidence="1" key="1">
    <citation type="journal article" date="2021" name="Vet Sci">
        <title>O-Serogroups and Pathovirotypes of Escherichia coli Isolated from Post-Weaning Piglets Showing Diarrhoea and/or Oedema in South Korea.</title>
        <authorList>
            <person name="Byun J.W."/>
            <person name="Moon B.Y."/>
            <person name="Do K.H."/>
            <person name="Lee K."/>
            <person name="Lee H.Y."/>
            <person name="Kim W.I."/>
            <person name="So B."/>
            <person name="Lee W.K."/>
        </authorList>
    </citation>
    <scope>NUCLEOTIDE SEQUENCE</scope>
    <source>
        <strain evidence="1">84/14</strain>
    </source>
</reference>
<proteinExistence type="predicted"/>
<protein>
    <submittedName>
        <fullName evidence="1">Uncharacterized protein</fullName>
    </submittedName>
</protein>
<gene>
    <name evidence="1" type="ORF">OYG11_11215</name>
</gene>
<dbReference type="RefSeq" id="WP_267991839.1">
    <property type="nucleotide sequence ID" value="NZ_JAPQFC010000147.1"/>
</dbReference>
<organism evidence="1 2">
    <name type="scientific">Actinobacillus pleuropneumoniae</name>
    <name type="common">Haemophilus pleuropneumoniae</name>
    <dbReference type="NCBI Taxonomy" id="715"/>
    <lineage>
        <taxon>Bacteria</taxon>
        <taxon>Pseudomonadati</taxon>
        <taxon>Pseudomonadota</taxon>
        <taxon>Gammaproteobacteria</taxon>
        <taxon>Pasteurellales</taxon>
        <taxon>Pasteurellaceae</taxon>
        <taxon>Actinobacillus</taxon>
    </lineage>
</organism>
<feature type="non-terminal residue" evidence="1">
    <location>
        <position position="1"/>
    </location>
</feature>
<evidence type="ECO:0000313" key="2">
    <source>
        <dbReference type="Proteomes" id="UP001077788"/>
    </source>
</evidence>
<accession>A0A9Q4DLC4</accession>